<accession>A0ABY9HA59</accession>
<reference evidence="5" key="1">
    <citation type="submission" date="2023-08" db="EMBL/GenBank/DDBJ databases">
        <title>Complete genome sequence of Mycoplasma seminis 2200.</title>
        <authorList>
            <person name="Spergser J."/>
        </authorList>
    </citation>
    <scope>NUCLEOTIDE SEQUENCE [LARGE SCALE GENOMIC DNA]</scope>
    <source>
        <strain evidence="5">2200</strain>
    </source>
</reference>
<dbReference type="RefSeq" id="WP_305937650.1">
    <property type="nucleotide sequence ID" value="NZ_CP132191.1"/>
</dbReference>
<gene>
    <name evidence="5" type="ORF">Q8852_02735</name>
</gene>
<dbReference type="Pfam" id="PF00436">
    <property type="entry name" value="SSB"/>
    <property type="match status" value="1"/>
</dbReference>
<evidence type="ECO:0000313" key="6">
    <source>
        <dbReference type="Proteomes" id="UP001237011"/>
    </source>
</evidence>
<dbReference type="PANTHER" id="PTHR10302">
    <property type="entry name" value="SINGLE-STRANDED DNA-BINDING PROTEIN"/>
    <property type="match status" value="1"/>
</dbReference>
<feature type="compositionally biased region" description="Acidic residues" evidence="4">
    <location>
        <begin position="168"/>
        <end position="200"/>
    </location>
</feature>
<evidence type="ECO:0000256" key="4">
    <source>
        <dbReference type="SAM" id="MobiDB-lite"/>
    </source>
</evidence>
<evidence type="ECO:0000256" key="2">
    <source>
        <dbReference type="PROSITE-ProRule" id="PRU00252"/>
    </source>
</evidence>
<evidence type="ECO:0000256" key="1">
    <source>
        <dbReference type="ARBA" id="ARBA00023125"/>
    </source>
</evidence>
<dbReference type="GO" id="GO:0003677">
    <property type="term" value="F:DNA binding"/>
    <property type="evidence" value="ECO:0007669"/>
    <property type="project" value="UniProtKB-KW"/>
</dbReference>
<dbReference type="PANTHER" id="PTHR10302:SF27">
    <property type="entry name" value="SINGLE-STRANDED DNA-BINDING PROTEIN"/>
    <property type="match status" value="1"/>
</dbReference>
<dbReference type="InterPro" id="IPR011344">
    <property type="entry name" value="ssDNA-bd"/>
</dbReference>
<organism evidence="5 6">
    <name type="scientific">Mycoplasma seminis</name>
    <dbReference type="NCBI Taxonomy" id="512749"/>
    <lineage>
        <taxon>Bacteria</taxon>
        <taxon>Bacillati</taxon>
        <taxon>Mycoplasmatota</taxon>
        <taxon>Mollicutes</taxon>
        <taxon>Mycoplasmataceae</taxon>
        <taxon>Mycoplasma</taxon>
    </lineage>
</organism>
<protein>
    <recommendedName>
        <fullName evidence="3">Single-stranded DNA-binding protein</fullName>
    </recommendedName>
</protein>
<dbReference type="InterPro" id="IPR000424">
    <property type="entry name" value="Primosome_PriB/ssb"/>
</dbReference>
<dbReference type="CDD" id="cd04496">
    <property type="entry name" value="SSB_OBF"/>
    <property type="match status" value="1"/>
</dbReference>
<proteinExistence type="predicted"/>
<feature type="compositionally biased region" description="Basic and acidic residues" evidence="4">
    <location>
        <begin position="137"/>
        <end position="150"/>
    </location>
</feature>
<dbReference type="PROSITE" id="PS50935">
    <property type="entry name" value="SSB"/>
    <property type="match status" value="1"/>
</dbReference>
<feature type="region of interest" description="Disordered" evidence="4">
    <location>
        <begin position="137"/>
        <end position="200"/>
    </location>
</feature>
<dbReference type="Proteomes" id="UP001237011">
    <property type="component" value="Chromosome"/>
</dbReference>
<dbReference type="Gene3D" id="2.40.50.140">
    <property type="entry name" value="Nucleic acid-binding proteins"/>
    <property type="match status" value="1"/>
</dbReference>
<sequence length="200" mass="22304">MLNEIKLIGRIANAPELEATQNGNEYTRISLAVDTKGKSNFIPVVLWNKSAEYVVNHLGKGDLIMMQGYLKANNFTNASGYSQKTLEVVAESVMCLEAKAVREMRKENKVQASNLAGMEANNTTQYANLSSMQADKEASARAYKRSEAMHQQEAQAQEEVKETLFNFDDAEESEDAIDEEEAVEDEVETDDDEETSSSRM</sequence>
<evidence type="ECO:0000256" key="3">
    <source>
        <dbReference type="RuleBase" id="RU000524"/>
    </source>
</evidence>
<dbReference type="SUPFAM" id="SSF50249">
    <property type="entry name" value="Nucleic acid-binding proteins"/>
    <property type="match status" value="1"/>
</dbReference>
<evidence type="ECO:0000313" key="5">
    <source>
        <dbReference type="EMBL" id="WLP85213.1"/>
    </source>
</evidence>
<dbReference type="InterPro" id="IPR012340">
    <property type="entry name" value="NA-bd_OB-fold"/>
</dbReference>
<dbReference type="EMBL" id="CP132191">
    <property type="protein sequence ID" value="WLP85213.1"/>
    <property type="molecule type" value="Genomic_DNA"/>
</dbReference>
<keyword evidence="1 2" id="KW-0238">DNA-binding</keyword>
<keyword evidence="6" id="KW-1185">Reference proteome</keyword>
<dbReference type="NCBIfam" id="TIGR00621">
    <property type="entry name" value="ssb"/>
    <property type="match status" value="1"/>
</dbReference>
<name>A0ABY9HA59_9MOLU</name>